<feature type="region of interest" description="Disordered" evidence="1">
    <location>
        <begin position="1"/>
        <end position="39"/>
    </location>
</feature>
<feature type="compositionally biased region" description="Basic residues" evidence="1">
    <location>
        <begin position="196"/>
        <end position="205"/>
    </location>
</feature>
<organism evidence="2">
    <name type="scientific">Timema monikensis</name>
    <dbReference type="NCBI Taxonomy" id="170555"/>
    <lineage>
        <taxon>Eukaryota</taxon>
        <taxon>Metazoa</taxon>
        <taxon>Ecdysozoa</taxon>
        <taxon>Arthropoda</taxon>
        <taxon>Hexapoda</taxon>
        <taxon>Insecta</taxon>
        <taxon>Pterygota</taxon>
        <taxon>Neoptera</taxon>
        <taxon>Polyneoptera</taxon>
        <taxon>Phasmatodea</taxon>
        <taxon>Timematodea</taxon>
        <taxon>Timematoidea</taxon>
        <taxon>Timematidae</taxon>
        <taxon>Timema</taxon>
    </lineage>
</organism>
<feature type="region of interest" description="Disordered" evidence="1">
    <location>
        <begin position="172"/>
        <end position="205"/>
    </location>
</feature>
<feature type="compositionally biased region" description="Basic and acidic residues" evidence="1">
    <location>
        <begin position="14"/>
        <end position="34"/>
    </location>
</feature>
<reference evidence="2" key="1">
    <citation type="submission" date="2020-11" db="EMBL/GenBank/DDBJ databases">
        <authorList>
            <person name="Tran Van P."/>
        </authorList>
    </citation>
    <scope>NUCLEOTIDE SEQUENCE</scope>
</reference>
<sequence>MPRDGRLATGDVGLGRERSASSRDVRNASEDFNGRRRHPNPLILQENRSLLLDPVQRCRQFCEEAMKIQLLLGLAMALQTSPLDARNLVKRTFSDQTILGYLTEVTDVLVERDLQGGVPDAVPLQVPLVVLLPQPRALLQRLLHDDGHRIHLDSARPQLGDIAEGLQGLTGPWISPDTTRSPRGTIQPHSITNSLHSKKQKHSGI</sequence>
<dbReference type="EMBL" id="OB793284">
    <property type="protein sequence ID" value="CAD7426829.1"/>
    <property type="molecule type" value="Genomic_DNA"/>
</dbReference>
<evidence type="ECO:0000313" key="2">
    <source>
        <dbReference type="EMBL" id="CAD7426829.1"/>
    </source>
</evidence>
<feature type="compositionally biased region" description="Polar residues" evidence="1">
    <location>
        <begin position="176"/>
        <end position="195"/>
    </location>
</feature>
<accession>A0A7R9E3M6</accession>
<evidence type="ECO:0000256" key="1">
    <source>
        <dbReference type="SAM" id="MobiDB-lite"/>
    </source>
</evidence>
<name>A0A7R9E3M6_9NEOP</name>
<proteinExistence type="predicted"/>
<gene>
    <name evidence="2" type="ORF">TMSB3V08_LOCUS3700</name>
</gene>
<dbReference type="AlphaFoldDB" id="A0A7R9E3M6"/>
<protein>
    <submittedName>
        <fullName evidence="2">Uncharacterized protein</fullName>
    </submittedName>
</protein>